<feature type="region of interest" description="Disordered" evidence="1">
    <location>
        <begin position="126"/>
        <end position="161"/>
    </location>
</feature>
<reference evidence="2 3" key="1">
    <citation type="journal article" date="2015" name="Sci. Rep.">
        <title>Chromosome-level genome map provides insights into diverse defense mechanisms in the medicinal fungus Ganoderma sinense.</title>
        <authorList>
            <person name="Zhu Y."/>
            <person name="Xu J."/>
            <person name="Sun C."/>
            <person name="Zhou S."/>
            <person name="Xu H."/>
            <person name="Nelson D.R."/>
            <person name="Qian J."/>
            <person name="Song J."/>
            <person name="Luo H."/>
            <person name="Xiang L."/>
            <person name="Li Y."/>
            <person name="Xu Z."/>
            <person name="Ji A."/>
            <person name="Wang L."/>
            <person name="Lu S."/>
            <person name="Hayward A."/>
            <person name="Sun W."/>
            <person name="Li X."/>
            <person name="Schwartz D.C."/>
            <person name="Wang Y."/>
            <person name="Chen S."/>
        </authorList>
    </citation>
    <scope>NUCLEOTIDE SEQUENCE [LARGE SCALE GENOMIC DNA]</scope>
    <source>
        <strain evidence="2 3">ZZ0214-1</strain>
    </source>
</reference>
<accession>A0A2G8SRJ9</accession>
<gene>
    <name evidence="2" type="ORF">GSI_00031</name>
</gene>
<organism evidence="2 3">
    <name type="scientific">Ganoderma sinense ZZ0214-1</name>
    <dbReference type="NCBI Taxonomy" id="1077348"/>
    <lineage>
        <taxon>Eukaryota</taxon>
        <taxon>Fungi</taxon>
        <taxon>Dikarya</taxon>
        <taxon>Basidiomycota</taxon>
        <taxon>Agaricomycotina</taxon>
        <taxon>Agaricomycetes</taxon>
        <taxon>Polyporales</taxon>
        <taxon>Polyporaceae</taxon>
        <taxon>Ganoderma</taxon>
    </lineage>
</organism>
<feature type="region of interest" description="Disordered" evidence="1">
    <location>
        <begin position="1"/>
        <end position="48"/>
    </location>
</feature>
<name>A0A2G8SRJ9_9APHY</name>
<sequence>MRPWAKPQKRKQKSDNTAWKSRRERGCDCPLEPQETDTPRSKKRSRKRRTFVVPTWKVTVPLRYHGPQLARPSDAPTDIGATSVFIMGSRQENSLVLASTLPGYASHLCLRVLWWGRPRLSPAAAKFPEAPRTRHSPNTATKRRARFAPQAMSSSPRPSPARSALFTCSLVAARTEIRFSRLCR</sequence>
<dbReference type="AlphaFoldDB" id="A0A2G8SRJ9"/>
<comment type="caution">
    <text evidence="2">The sequence shown here is derived from an EMBL/GenBank/DDBJ whole genome shotgun (WGS) entry which is preliminary data.</text>
</comment>
<evidence type="ECO:0000313" key="3">
    <source>
        <dbReference type="Proteomes" id="UP000230002"/>
    </source>
</evidence>
<dbReference type="EMBL" id="AYKW01000001">
    <property type="protein sequence ID" value="PIL36343.1"/>
    <property type="molecule type" value="Genomic_DNA"/>
</dbReference>
<evidence type="ECO:0000256" key="1">
    <source>
        <dbReference type="SAM" id="MobiDB-lite"/>
    </source>
</evidence>
<proteinExistence type="predicted"/>
<keyword evidence="3" id="KW-1185">Reference proteome</keyword>
<protein>
    <submittedName>
        <fullName evidence="2">Uncharacterized protein</fullName>
    </submittedName>
</protein>
<dbReference type="Proteomes" id="UP000230002">
    <property type="component" value="Unassembled WGS sequence"/>
</dbReference>
<evidence type="ECO:0000313" key="2">
    <source>
        <dbReference type="EMBL" id="PIL36343.1"/>
    </source>
</evidence>
<feature type="compositionally biased region" description="Low complexity" evidence="1">
    <location>
        <begin position="148"/>
        <end position="161"/>
    </location>
</feature>